<dbReference type="InterPro" id="IPR006143">
    <property type="entry name" value="RND_pump_MFP"/>
</dbReference>
<dbReference type="Gene3D" id="2.40.50.100">
    <property type="match status" value="1"/>
</dbReference>
<gene>
    <name evidence="7" type="ORF">SAMN02745753_04460</name>
</gene>
<dbReference type="PANTHER" id="PTHR30469">
    <property type="entry name" value="MULTIDRUG RESISTANCE PROTEIN MDTA"/>
    <property type="match status" value="1"/>
</dbReference>
<evidence type="ECO:0000259" key="6">
    <source>
        <dbReference type="Pfam" id="PF25973"/>
    </source>
</evidence>
<proteinExistence type="inferred from homology"/>
<feature type="transmembrane region" description="Helical" evidence="3">
    <location>
        <begin position="32"/>
        <end position="54"/>
    </location>
</feature>
<dbReference type="NCBIfam" id="TIGR01730">
    <property type="entry name" value="RND_mfp"/>
    <property type="match status" value="1"/>
</dbReference>
<evidence type="ECO:0000256" key="3">
    <source>
        <dbReference type="SAM" id="Phobius"/>
    </source>
</evidence>
<dbReference type="InterPro" id="IPR058627">
    <property type="entry name" value="MdtA-like_C"/>
</dbReference>
<dbReference type="GO" id="GO:0015562">
    <property type="term" value="F:efflux transmembrane transporter activity"/>
    <property type="evidence" value="ECO:0007669"/>
    <property type="project" value="TreeGrafter"/>
</dbReference>
<evidence type="ECO:0000259" key="4">
    <source>
        <dbReference type="Pfam" id="PF25954"/>
    </source>
</evidence>
<dbReference type="Pfam" id="PF25973">
    <property type="entry name" value="BSH_CzcB"/>
    <property type="match status" value="1"/>
</dbReference>
<dbReference type="Gene3D" id="2.40.420.20">
    <property type="match status" value="1"/>
</dbReference>
<evidence type="ECO:0000313" key="7">
    <source>
        <dbReference type="EMBL" id="SHG77085.1"/>
    </source>
</evidence>
<evidence type="ECO:0000259" key="5">
    <source>
        <dbReference type="Pfam" id="PF25967"/>
    </source>
</evidence>
<dbReference type="RefSeq" id="WP_072842217.1">
    <property type="nucleotide sequence ID" value="NZ_FQVF01000030.1"/>
</dbReference>
<evidence type="ECO:0000256" key="1">
    <source>
        <dbReference type="ARBA" id="ARBA00009477"/>
    </source>
</evidence>
<dbReference type="OrthoDB" id="9806939at2"/>
<dbReference type="Gene3D" id="2.40.30.170">
    <property type="match status" value="1"/>
</dbReference>
<evidence type="ECO:0000256" key="2">
    <source>
        <dbReference type="SAM" id="Coils"/>
    </source>
</evidence>
<sequence>MTSTSDSKNTSEPEADGSTVTSKIFGLTHKHIGIVLLVIAILVLAITAGVRFMLGPRVLLEIVVQRDFVQTVVASGRVEAPHRVDIGVQITGTVRAVPVNEGQRVEVNMPLVELESSELHAAVSQAKAAVLLAKAELRQLHEVEAPMAEQEVEEAKANQMAALQDLERSQSLLKKHLISQSSLDEAVRAEKVTRSKVSSLQSKMISLQTNGSQVALDEASLEQAQAGLELAQAKLAYTTLKAPVDGVLIARNVEPGDVVQPGETLMQLSPSGETQMVVQIEEKNLHLLALNQSALASADAYPDQLFSAQLVYINPGIDSDRGSVEVKLQVPEPPDYLRQDMTVSVDIKVASRSDAVLVSSAAVHDVNSVAPWVLKLDGKQVHRQVVTLGLRSDGMSEVLTGLSAGDQVVPVSSVTVTDGDRIRPLLQADSL</sequence>
<dbReference type="InterPro" id="IPR058647">
    <property type="entry name" value="BSH_CzcB-like"/>
</dbReference>
<keyword evidence="3" id="KW-0812">Transmembrane</keyword>
<dbReference type="Gene3D" id="1.10.287.470">
    <property type="entry name" value="Helix hairpin bin"/>
    <property type="match status" value="1"/>
</dbReference>
<accession>A0A1M5MIG5</accession>
<dbReference type="EMBL" id="FQVF01000030">
    <property type="protein sequence ID" value="SHG77085.1"/>
    <property type="molecule type" value="Genomic_DNA"/>
</dbReference>
<comment type="similarity">
    <text evidence="1">Belongs to the membrane fusion protein (MFP) (TC 8.A.1) family.</text>
</comment>
<dbReference type="InterPro" id="IPR058792">
    <property type="entry name" value="Beta-barrel_RND_2"/>
</dbReference>
<name>A0A1M5MIG5_9GAMM</name>
<keyword evidence="8" id="KW-1185">Reference proteome</keyword>
<feature type="domain" description="CusB-like beta-barrel" evidence="4">
    <location>
        <begin position="277"/>
        <end position="348"/>
    </location>
</feature>
<keyword evidence="3" id="KW-0472">Membrane</keyword>
<dbReference type="Pfam" id="PF25954">
    <property type="entry name" value="Beta-barrel_RND_2"/>
    <property type="match status" value="1"/>
</dbReference>
<dbReference type="GO" id="GO:1990281">
    <property type="term" value="C:efflux pump complex"/>
    <property type="evidence" value="ECO:0007669"/>
    <property type="project" value="TreeGrafter"/>
</dbReference>
<feature type="domain" description="Multidrug resistance protein MdtA-like C-terminal permuted SH3" evidence="5">
    <location>
        <begin position="354"/>
        <end position="409"/>
    </location>
</feature>
<dbReference type="AlphaFoldDB" id="A0A1M5MIG5"/>
<keyword evidence="3" id="KW-1133">Transmembrane helix</keyword>
<keyword evidence="2" id="KW-0175">Coiled coil</keyword>
<dbReference type="Proteomes" id="UP000184517">
    <property type="component" value="Unassembled WGS sequence"/>
</dbReference>
<dbReference type="Pfam" id="PF25967">
    <property type="entry name" value="RND-MFP_C"/>
    <property type="match status" value="1"/>
</dbReference>
<evidence type="ECO:0000313" key="8">
    <source>
        <dbReference type="Proteomes" id="UP000184517"/>
    </source>
</evidence>
<dbReference type="STRING" id="1122206.SAMN02745753_04460"/>
<protein>
    <submittedName>
        <fullName evidence="7">HlyD family secretion protein</fullName>
    </submittedName>
</protein>
<reference evidence="8" key="1">
    <citation type="submission" date="2016-11" db="EMBL/GenBank/DDBJ databases">
        <authorList>
            <person name="Varghese N."/>
            <person name="Submissions S."/>
        </authorList>
    </citation>
    <scope>NUCLEOTIDE SEQUENCE [LARGE SCALE GENOMIC DNA]</scope>
    <source>
        <strain evidence="8">DSM 16579</strain>
    </source>
</reference>
<feature type="domain" description="CzcB-like barrel-sandwich hybrid" evidence="6">
    <location>
        <begin position="86"/>
        <end position="269"/>
    </location>
</feature>
<organism evidence="7 8">
    <name type="scientific">Marinomonas polaris DSM 16579</name>
    <dbReference type="NCBI Taxonomy" id="1122206"/>
    <lineage>
        <taxon>Bacteria</taxon>
        <taxon>Pseudomonadati</taxon>
        <taxon>Pseudomonadota</taxon>
        <taxon>Gammaproteobacteria</taxon>
        <taxon>Oceanospirillales</taxon>
        <taxon>Oceanospirillaceae</taxon>
        <taxon>Marinomonas</taxon>
    </lineage>
</organism>
<dbReference type="SUPFAM" id="SSF111369">
    <property type="entry name" value="HlyD-like secretion proteins"/>
    <property type="match status" value="2"/>
</dbReference>
<feature type="coiled-coil region" evidence="2">
    <location>
        <begin position="138"/>
        <end position="169"/>
    </location>
</feature>